<evidence type="ECO:0000313" key="1">
    <source>
        <dbReference type="EMBL" id="MCF2562728.1"/>
    </source>
</evidence>
<reference evidence="1 2" key="1">
    <citation type="submission" date="2020-12" db="EMBL/GenBank/DDBJ databases">
        <title>Whole genome sequences of gut porcine anaerobes.</title>
        <authorList>
            <person name="Kubasova T."/>
            <person name="Jahodarova E."/>
            <person name="Rychlik I."/>
        </authorList>
    </citation>
    <scope>NUCLEOTIDE SEQUENCE [LARGE SCALE GENOMIC DNA]</scope>
    <source>
        <strain evidence="1 2">An925</strain>
    </source>
</reference>
<comment type="caution">
    <text evidence="1">The sequence shown here is derived from an EMBL/GenBank/DDBJ whole genome shotgun (WGS) entry which is preliminary data.</text>
</comment>
<accession>A0ABS9CEF9</accession>
<dbReference type="RefSeq" id="WP_301637316.1">
    <property type="nucleotide sequence ID" value="NZ_JADYTN010000002.1"/>
</dbReference>
<name>A0ABS9CEF9_9BACT</name>
<gene>
    <name evidence="1" type="ORF">I6E12_01165</name>
</gene>
<proteinExistence type="predicted"/>
<organism evidence="1 2">
    <name type="scientific">Xylanibacter brevis</name>
    <dbReference type="NCBI Taxonomy" id="83231"/>
    <lineage>
        <taxon>Bacteria</taxon>
        <taxon>Pseudomonadati</taxon>
        <taxon>Bacteroidota</taxon>
        <taxon>Bacteroidia</taxon>
        <taxon>Bacteroidales</taxon>
        <taxon>Prevotellaceae</taxon>
        <taxon>Xylanibacter</taxon>
    </lineage>
</organism>
<dbReference type="EMBL" id="JADYTN010000002">
    <property type="protein sequence ID" value="MCF2562728.1"/>
    <property type="molecule type" value="Genomic_DNA"/>
</dbReference>
<evidence type="ECO:0000313" key="2">
    <source>
        <dbReference type="Proteomes" id="UP001200470"/>
    </source>
</evidence>
<keyword evidence="2" id="KW-1185">Reference proteome</keyword>
<protein>
    <submittedName>
        <fullName evidence="1">Uncharacterized protein</fullName>
    </submittedName>
</protein>
<sequence length="142" mass="15392">MEAKEKDKPLIYEVSCGGSANQGFYLVKVKAVVDKKEIGDNILKRCAIHGVLFRGYSGGGGCISQPPMAGSAMVEQQYSDFFIPFFRKGGGCEAYATLIEGSMQVVRQGKQYIVTGIISVSKEQLRKDLEAAGVVKRLNSGF</sequence>
<dbReference type="Proteomes" id="UP001200470">
    <property type="component" value="Unassembled WGS sequence"/>
</dbReference>